<keyword evidence="2" id="KW-1185">Reference proteome</keyword>
<dbReference type="AlphaFoldDB" id="A0A1I7KI48"/>
<protein>
    <submittedName>
        <fullName evidence="1">Uncharacterized protein</fullName>
    </submittedName>
</protein>
<evidence type="ECO:0000313" key="2">
    <source>
        <dbReference type="Proteomes" id="UP000183656"/>
    </source>
</evidence>
<gene>
    <name evidence="1" type="ORF">SAMN04489707_105214</name>
</gene>
<accession>A0A1I7KI48</accession>
<reference evidence="1 2" key="1">
    <citation type="submission" date="2016-10" db="EMBL/GenBank/DDBJ databases">
        <authorList>
            <person name="de Groot N.N."/>
        </authorList>
    </citation>
    <scope>NUCLEOTIDE SEQUENCE [LARGE SCALE GENOMIC DNA]</scope>
    <source>
        <strain evidence="1 2">R-24608</strain>
    </source>
</reference>
<evidence type="ECO:0000313" key="1">
    <source>
        <dbReference type="EMBL" id="SFU97014.1"/>
    </source>
</evidence>
<organism evidence="1 2">
    <name type="scientific">Paenacidovorax caeni</name>
    <dbReference type="NCBI Taxonomy" id="343013"/>
    <lineage>
        <taxon>Bacteria</taxon>
        <taxon>Pseudomonadati</taxon>
        <taxon>Pseudomonadota</taxon>
        <taxon>Betaproteobacteria</taxon>
        <taxon>Burkholderiales</taxon>
        <taxon>Comamonadaceae</taxon>
        <taxon>Paenacidovorax</taxon>
    </lineage>
</organism>
<sequence>MTKTQQNYLSFLAAVVHLLQQTKKRVGRESCEILKKNA</sequence>
<name>A0A1I7KI48_9BURK</name>
<dbReference type="Proteomes" id="UP000183656">
    <property type="component" value="Unassembled WGS sequence"/>
</dbReference>
<dbReference type="EMBL" id="FPBX01000052">
    <property type="protein sequence ID" value="SFU97014.1"/>
    <property type="molecule type" value="Genomic_DNA"/>
</dbReference>
<proteinExistence type="predicted"/>